<organism evidence="1 2">
    <name type="scientific">Mobiluncus porci</name>
    <dbReference type="NCBI Taxonomy" id="2652278"/>
    <lineage>
        <taxon>Bacteria</taxon>
        <taxon>Bacillati</taxon>
        <taxon>Actinomycetota</taxon>
        <taxon>Actinomycetes</taxon>
        <taxon>Actinomycetales</taxon>
        <taxon>Actinomycetaceae</taxon>
        <taxon>Mobiluncus</taxon>
    </lineage>
</organism>
<comment type="caution">
    <text evidence="1">The sequence shown here is derived from an EMBL/GenBank/DDBJ whole genome shotgun (WGS) entry which is preliminary data.</text>
</comment>
<protein>
    <submittedName>
        <fullName evidence="1">Uncharacterized protein</fullName>
    </submittedName>
</protein>
<keyword evidence="2" id="KW-1185">Reference proteome</keyword>
<dbReference type="AlphaFoldDB" id="A0A7K0K514"/>
<proteinExistence type="predicted"/>
<dbReference type="Proteomes" id="UP000442535">
    <property type="component" value="Unassembled WGS sequence"/>
</dbReference>
<reference evidence="1 2" key="1">
    <citation type="submission" date="2019-08" db="EMBL/GenBank/DDBJ databases">
        <title>In-depth cultivation of the pig gut microbiome towards novel bacterial diversity and tailored functional studies.</title>
        <authorList>
            <person name="Wylensek D."/>
            <person name="Hitch T.C.A."/>
            <person name="Clavel T."/>
        </authorList>
    </citation>
    <scope>NUCLEOTIDE SEQUENCE [LARGE SCALE GENOMIC DNA]</scope>
    <source>
        <strain evidence="1 2">RF-GAM-744-WT-7</strain>
    </source>
</reference>
<evidence type="ECO:0000313" key="1">
    <source>
        <dbReference type="EMBL" id="MST50562.1"/>
    </source>
</evidence>
<sequence length="626" mass="69575">MLPQIPENLQKKIDDASDSSSVKDLTRLAVGLAQARAAGQDTFKQATKIQSLLEGKTGQPDPTHALIGLKQAKLAASSSDAGLFTVLKNLESQEELEAWLETDSFTDLAEAFEDVAAVCSTPDMAAALEAAVARWESAAAGDPDSPGYATRLEVLRRIGDAYFQIFCDSSTVREKKFAAWHDRLAMVLAKHKSVPVDAETAYSLLLQVEQNVAPILASEDVIQRIVSDPNLVEALVNSPVLMSVIVNNLEKIDAWMDSPQFVEALTAVNDDRQTIGFSVFTRNLFGVSSLLISDAFWDKAVQHPNLFSLVVEDPKNLMMTVMQFYGKILAAPNLWELLADKPDFWNILSLNQNVLSYLSSREWFSWILEHNPDRLLSIPNILFTLESSGYLQDVLGNEVALDTIFGDPRVASQVTDYGVWNTVCASENPKVWKHIGSYQFYALYLSNNYNHVTDRMLDANGLRFLDAVGDAEGMNVWREIWNNASVFQKIISSDVLLRKFLTLETVRSDFYYQHNALFQSMVYVFYNTVRSSDKFHRADSYVGGDVDVLNEKAAKYPNSLIFATVGSGSGGGAMRMCHPQEEREAIGFTASKEPVTRFEQRCLSFTGAKFEKIGDGQAAIEIWQAV</sequence>
<dbReference type="RefSeq" id="WP_154546359.1">
    <property type="nucleotide sequence ID" value="NZ_VUMY01000023.1"/>
</dbReference>
<dbReference type="EMBL" id="VUMY01000023">
    <property type="protein sequence ID" value="MST50562.1"/>
    <property type="molecule type" value="Genomic_DNA"/>
</dbReference>
<evidence type="ECO:0000313" key="2">
    <source>
        <dbReference type="Proteomes" id="UP000442535"/>
    </source>
</evidence>
<accession>A0A7K0K514</accession>
<name>A0A7K0K514_9ACTO</name>
<gene>
    <name evidence="1" type="ORF">FYJ63_10070</name>
</gene>